<comment type="caution">
    <text evidence="7">The sequence shown here is derived from an EMBL/GenBank/DDBJ whole genome shotgun (WGS) entry which is preliminary data.</text>
</comment>
<name>X1HAB3_9ZZZZ</name>
<evidence type="ECO:0000259" key="6">
    <source>
        <dbReference type="Pfam" id="PF02163"/>
    </source>
</evidence>
<proteinExistence type="predicted"/>
<feature type="transmembrane region" description="Helical" evidence="5">
    <location>
        <begin position="65"/>
        <end position="89"/>
    </location>
</feature>
<dbReference type="AlphaFoldDB" id="X1HAB3"/>
<dbReference type="Pfam" id="PF02163">
    <property type="entry name" value="Peptidase_M50"/>
    <property type="match status" value="1"/>
</dbReference>
<reference evidence="7" key="1">
    <citation type="journal article" date="2014" name="Front. Microbiol.">
        <title>High frequency of phylogenetically diverse reductive dehalogenase-homologous genes in deep subseafloor sedimentary metagenomes.</title>
        <authorList>
            <person name="Kawai M."/>
            <person name="Futagami T."/>
            <person name="Toyoda A."/>
            <person name="Takaki Y."/>
            <person name="Nishi S."/>
            <person name="Hori S."/>
            <person name="Arai W."/>
            <person name="Tsubouchi T."/>
            <person name="Morono Y."/>
            <person name="Uchiyama I."/>
            <person name="Ito T."/>
            <person name="Fujiyama A."/>
            <person name="Inagaki F."/>
            <person name="Takami H."/>
        </authorList>
    </citation>
    <scope>NUCLEOTIDE SEQUENCE</scope>
    <source>
        <strain evidence="7">Expedition CK06-06</strain>
    </source>
</reference>
<dbReference type="InterPro" id="IPR008915">
    <property type="entry name" value="Peptidase_M50"/>
</dbReference>
<protein>
    <recommendedName>
        <fullName evidence="6">Peptidase M50 domain-containing protein</fullName>
    </recommendedName>
</protein>
<organism evidence="7">
    <name type="scientific">marine sediment metagenome</name>
    <dbReference type="NCBI Taxonomy" id="412755"/>
    <lineage>
        <taxon>unclassified sequences</taxon>
        <taxon>metagenomes</taxon>
        <taxon>ecological metagenomes</taxon>
    </lineage>
</organism>
<evidence type="ECO:0000256" key="1">
    <source>
        <dbReference type="ARBA" id="ARBA00004141"/>
    </source>
</evidence>
<evidence type="ECO:0000256" key="2">
    <source>
        <dbReference type="ARBA" id="ARBA00022692"/>
    </source>
</evidence>
<feature type="domain" description="Peptidase M50" evidence="6">
    <location>
        <begin position="62"/>
        <end position="123"/>
    </location>
</feature>
<evidence type="ECO:0000256" key="4">
    <source>
        <dbReference type="ARBA" id="ARBA00023136"/>
    </source>
</evidence>
<keyword evidence="4 5" id="KW-0472">Membrane</keyword>
<sequence>PAIKEYEIVLGKHSENESLPWLGIGFAIQKKSGVINKVVSFLSSFKESNVYYEPKFGAGLFIYNLLWWIVLISFSVALINMLPIGIFDGGKFFYLTVLAITKSDKIAKKAFSFITYFFLFLLLLLMAFWVFSFW</sequence>
<dbReference type="GO" id="GO:0016020">
    <property type="term" value="C:membrane"/>
    <property type="evidence" value="ECO:0007669"/>
    <property type="project" value="UniProtKB-SubCell"/>
</dbReference>
<evidence type="ECO:0000256" key="5">
    <source>
        <dbReference type="SAM" id="Phobius"/>
    </source>
</evidence>
<gene>
    <name evidence="7" type="ORF">S03H2_36187</name>
</gene>
<evidence type="ECO:0000256" key="3">
    <source>
        <dbReference type="ARBA" id="ARBA00022989"/>
    </source>
</evidence>
<feature type="non-terminal residue" evidence="7">
    <location>
        <position position="1"/>
    </location>
</feature>
<keyword evidence="2 5" id="KW-0812">Transmembrane</keyword>
<keyword evidence="3 5" id="KW-1133">Transmembrane helix</keyword>
<dbReference type="EMBL" id="BARU01022192">
    <property type="protein sequence ID" value="GAH53975.1"/>
    <property type="molecule type" value="Genomic_DNA"/>
</dbReference>
<evidence type="ECO:0000313" key="7">
    <source>
        <dbReference type="EMBL" id="GAH53975.1"/>
    </source>
</evidence>
<dbReference type="GO" id="GO:0006508">
    <property type="term" value="P:proteolysis"/>
    <property type="evidence" value="ECO:0007669"/>
    <property type="project" value="InterPro"/>
</dbReference>
<accession>X1HAB3</accession>
<comment type="subcellular location">
    <subcellularLocation>
        <location evidence="1">Membrane</location>
        <topology evidence="1">Multi-pass membrane protein</topology>
    </subcellularLocation>
</comment>
<feature type="transmembrane region" description="Helical" evidence="5">
    <location>
        <begin position="110"/>
        <end position="131"/>
    </location>
</feature>